<feature type="compositionally biased region" description="Basic and acidic residues" evidence="1">
    <location>
        <begin position="18"/>
        <end position="27"/>
    </location>
</feature>
<proteinExistence type="predicted"/>
<name>A0ABN7T3L5_OIKDI</name>
<evidence type="ECO:0000313" key="3">
    <source>
        <dbReference type="Proteomes" id="UP001158576"/>
    </source>
</evidence>
<feature type="region of interest" description="Disordered" evidence="1">
    <location>
        <begin position="1"/>
        <end position="66"/>
    </location>
</feature>
<gene>
    <name evidence="2" type="ORF">OKIOD_LOCUS15246</name>
</gene>
<feature type="compositionally biased region" description="Polar residues" evidence="1">
    <location>
        <begin position="57"/>
        <end position="66"/>
    </location>
</feature>
<sequence>MGGTELPESQAQLLQSGKLDEREKQLLDDTTSGSDESNSNRGNITDYNHKFDHSRPDQATNCLMMT</sequence>
<evidence type="ECO:0000256" key="1">
    <source>
        <dbReference type="SAM" id="MobiDB-lite"/>
    </source>
</evidence>
<organism evidence="2 3">
    <name type="scientific">Oikopleura dioica</name>
    <name type="common">Tunicate</name>
    <dbReference type="NCBI Taxonomy" id="34765"/>
    <lineage>
        <taxon>Eukaryota</taxon>
        <taxon>Metazoa</taxon>
        <taxon>Chordata</taxon>
        <taxon>Tunicata</taxon>
        <taxon>Appendicularia</taxon>
        <taxon>Copelata</taxon>
        <taxon>Oikopleuridae</taxon>
        <taxon>Oikopleura</taxon>
    </lineage>
</organism>
<dbReference type="Proteomes" id="UP001158576">
    <property type="component" value="Chromosome 2"/>
</dbReference>
<feature type="compositionally biased region" description="Polar residues" evidence="1">
    <location>
        <begin position="28"/>
        <end position="46"/>
    </location>
</feature>
<feature type="compositionally biased region" description="Basic and acidic residues" evidence="1">
    <location>
        <begin position="47"/>
        <end position="56"/>
    </location>
</feature>
<keyword evidence="3" id="KW-1185">Reference proteome</keyword>
<reference evidence="2 3" key="1">
    <citation type="submission" date="2021-04" db="EMBL/GenBank/DDBJ databases">
        <authorList>
            <person name="Bliznina A."/>
        </authorList>
    </citation>
    <scope>NUCLEOTIDE SEQUENCE [LARGE SCALE GENOMIC DNA]</scope>
</reference>
<protein>
    <submittedName>
        <fullName evidence="2">Oidioi.mRNA.OKI2018_I69.chr2.g6481.t3.cds</fullName>
    </submittedName>
</protein>
<dbReference type="EMBL" id="OU015567">
    <property type="protein sequence ID" value="CAG5112245.1"/>
    <property type="molecule type" value="Genomic_DNA"/>
</dbReference>
<accession>A0ABN7T3L5</accession>
<evidence type="ECO:0000313" key="2">
    <source>
        <dbReference type="EMBL" id="CAG5112245.1"/>
    </source>
</evidence>